<accession>A0AAW1TEH3</accession>
<evidence type="ECO:0000256" key="1">
    <source>
        <dbReference type="ARBA" id="ARBA00000971"/>
    </source>
</evidence>
<evidence type="ECO:0000259" key="6">
    <source>
        <dbReference type="PROSITE" id="PS50059"/>
    </source>
</evidence>
<feature type="domain" description="PPIase FKBP-type" evidence="6">
    <location>
        <begin position="129"/>
        <end position="221"/>
    </location>
</feature>
<protein>
    <recommendedName>
        <fullName evidence="2 5">peptidylprolyl isomerase</fullName>
        <ecNumber evidence="2 5">5.2.1.8</ecNumber>
    </recommendedName>
</protein>
<dbReference type="EC" id="5.2.1.8" evidence="2 5"/>
<evidence type="ECO:0000313" key="7">
    <source>
        <dbReference type="EMBL" id="KAK9866759.1"/>
    </source>
</evidence>
<dbReference type="SUPFAM" id="SSF54534">
    <property type="entry name" value="FKBP-like"/>
    <property type="match status" value="1"/>
</dbReference>
<gene>
    <name evidence="7" type="ORF">WJX84_002061</name>
</gene>
<evidence type="ECO:0000256" key="2">
    <source>
        <dbReference type="ARBA" id="ARBA00013194"/>
    </source>
</evidence>
<dbReference type="InterPro" id="IPR046357">
    <property type="entry name" value="PPIase_dom_sf"/>
</dbReference>
<evidence type="ECO:0000313" key="8">
    <source>
        <dbReference type="Proteomes" id="UP001485043"/>
    </source>
</evidence>
<dbReference type="PANTHER" id="PTHR43811:SF17">
    <property type="entry name" value="PEPTIDYL-PROLYL CIS-TRANS ISOMERASE FKBP16-3, CHLOROPLASTIC"/>
    <property type="match status" value="1"/>
</dbReference>
<evidence type="ECO:0000256" key="4">
    <source>
        <dbReference type="ARBA" id="ARBA00023235"/>
    </source>
</evidence>
<name>A0AAW1TEH3_9CHLO</name>
<organism evidence="7 8">
    <name type="scientific">Apatococcus fuscideae</name>
    <dbReference type="NCBI Taxonomy" id="2026836"/>
    <lineage>
        <taxon>Eukaryota</taxon>
        <taxon>Viridiplantae</taxon>
        <taxon>Chlorophyta</taxon>
        <taxon>core chlorophytes</taxon>
        <taxon>Trebouxiophyceae</taxon>
        <taxon>Chlorellales</taxon>
        <taxon>Chlorellaceae</taxon>
        <taxon>Apatococcus</taxon>
    </lineage>
</organism>
<dbReference type="Proteomes" id="UP001485043">
    <property type="component" value="Unassembled WGS sequence"/>
</dbReference>
<dbReference type="EMBL" id="JALJOV010000135">
    <property type="protein sequence ID" value="KAK9866759.1"/>
    <property type="molecule type" value="Genomic_DNA"/>
</dbReference>
<proteinExistence type="predicted"/>
<keyword evidence="3 5" id="KW-0697">Rotamase</keyword>
<evidence type="ECO:0000256" key="3">
    <source>
        <dbReference type="ARBA" id="ARBA00023110"/>
    </source>
</evidence>
<dbReference type="PROSITE" id="PS50059">
    <property type="entry name" value="FKBP_PPIASE"/>
    <property type="match status" value="1"/>
</dbReference>
<evidence type="ECO:0000256" key="5">
    <source>
        <dbReference type="PROSITE-ProRule" id="PRU00277"/>
    </source>
</evidence>
<comment type="catalytic activity">
    <reaction evidence="1 5">
        <text>[protein]-peptidylproline (omega=180) = [protein]-peptidylproline (omega=0)</text>
        <dbReference type="Rhea" id="RHEA:16237"/>
        <dbReference type="Rhea" id="RHEA-COMP:10747"/>
        <dbReference type="Rhea" id="RHEA-COMP:10748"/>
        <dbReference type="ChEBI" id="CHEBI:83833"/>
        <dbReference type="ChEBI" id="CHEBI:83834"/>
        <dbReference type="EC" id="5.2.1.8"/>
    </reaction>
</comment>
<dbReference type="GO" id="GO:0003755">
    <property type="term" value="F:peptidyl-prolyl cis-trans isomerase activity"/>
    <property type="evidence" value="ECO:0007669"/>
    <property type="project" value="UniProtKB-KW"/>
</dbReference>
<sequence>MNFLLQQHSTQSCQICQRLPCTLRMRLQGRQASVLPVRAACQGSEAPSNGTAHLTRRQLGLAQTVLLATAALTVRPQIAQAAGLPVEERKMICDADCQAKLESLQMVTTSSGLKYKDIVTGKGPEPPVGYQVVANYVAMTPQGKIFDSSLDRGSPYDFRVGSGQVIPGLDEGIRGMQPGGVRRLYIPGNLAFPKGVASAAGRPRVPPSSAVVFDVQLVYVPGLEADE</sequence>
<dbReference type="Pfam" id="PF00254">
    <property type="entry name" value="FKBP_C"/>
    <property type="match status" value="1"/>
</dbReference>
<reference evidence="7 8" key="1">
    <citation type="journal article" date="2024" name="Nat. Commun.">
        <title>Phylogenomics reveals the evolutionary origins of lichenization in chlorophyte algae.</title>
        <authorList>
            <person name="Puginier C."/>
            <person name="Libourel C."/>
            <person name="Otte J."/>
            <person name="Skaloud P."/>
            <person name="Haon M."/>
            <person name="Grisel S."/>
            <person name="Petersen M."/>
            <person name="Berrin J.G."/>
            <person name="Delaux P.M."/>
            <person name="Dal Grande F."/>
            <person name="Keller J."/>
        </authorList>
    </citation>
    <scope>NUCLEOTIDE SEQUENCE [LARGE SCALE GENOMIC DNA]</scope>
    <source>
        <strain evidence="7 8">SAG 2523</strain>
    </source>
</reference>
<keyword evidence="4 5" id="KW-0413">Isomerase</keyword>
<dbReference type="InterPro" id="IPR001179">
    <property type="entry name" value="PPIase_FKBP_dom"/>
</dbReference>
<comment type="caution">
    <text evidence="7">The sequence shown here is derived from an EMBL/GenBank/DDBJ whole genome shotgun (WGS) entry which is preliminary data.</text>
</comment>
<dbReference type="Gene3D" id="3.10.50.40">
    <property type="match status" value="1"/>
</dbReference>
<keyword evidence="8" id="KW-1185">Reference proteome</keyword>
<dbReference type="PANTHER" id="PTHR43811">
    <property type="entry name" value="FKBP-TYPE PEPTIDYL-PROLYL CIS-TRANS ISOMERASE FKPA"/>
    <property type="match status" value="1"/>
</dbReference>
<dbReference type="AlphaFoldDB" id="A0AAW1TEH3"/>